<comment type="caution">
    <text evidence="1">The sequence shown here is derived from an EMBL/GenBank/DDBJ whole genome shotgun (WGS) entry which is preliminary data.</text>
</comment>
<evidence type="ECO:0000313" key="1">
    <source>
        <dbReference type="EMBL" id="EGO63531.1"/>
    </source>
</evidence>
<name>F7NK90_9FIRM</name>
<dbReference type="AlphaFoldDB" id="F7NK90"/>
<dbReference type="STRING" id="1009370.ALO_12516"/>
<accession>F7NK90</accession>
<organism evidence="1 2">
    <name type="scientific">Acetonema longum DSM 6540</name>
    <dbReference type="NCBI Taxonomy" id="1009370"/>
    <lineage>
        <taxon>Bacteria</taxon>
        <taxon>Bacillati</taxon>
        <taxon>Bacillota</taxon>
        <taxon>Negativicutes</taxon>
        <taxon>Acetonemataceae</taxon>
        <taxon>Acetonema</taxon>
    </lineage>
</organism>
<gene>
    <name evidence="1" type="ORF">ALO_12516</name>
</gene>
<sequence>MKLKNIVVLKNQNRTVLKRLNKQTGVYCYVIILNDKTRKPFILTDMYGRQMLYKNGVDFRQLSQKQSGKFEIWNK</sequence>
<dbReference type="RefSeq" id="WP_004096139.1">
    <property type="nucleotide sequence ID" value="NZ_AFGF01000107.1"/>
</dbReference>
<keyword evidence="2" id="KW-1185">Reference proteome</keyword>
<proteinExistence type="predicted"/>
<dbReference type="EMBL" id="AFGF01000107">
    <property type="protein sequence ID" value="EGO63531.1"/>
    <property type="molecule type" value="Genomic_DNA"/>
</dbReference>
<reference evidence="1 2" key="1">
    <citation type="journal article" date="2011" name="EMBO J.">
        <title>Structural diversity of bacterial flagellar motors.</title>
        <authorList>
            <person name="Chen S."/>
            <person name="Beeby M."/>
            <person name="Murphy G.E."/>
            <person name="Leadbetter J.R."/>
            <person name="Hendrixson D.R."/>
            <person name="Briegel A."/>
            <person name="Li Z."/>
            <person name="Shi J."/>
            <person name="Tocheva E.I."/>
            <person name="Muller A."/>
            <person name="Dobro M.J."/>
            <person name="Jensen G.J."/>
        </authorList>
    </citation>
    <scope>NUCLEOTIDE SEQUENCE [LARGE SCALE GENOMIC DNA]</scope>
    <source>
        <strain evidence="1 2">DSM 6540</strain>
    </source>
</reference>
<dbReference type="Proteomes" id="UP000003240">
    <property type="component" value="Unassembled WGS sequence"/>
</dbReference>
<protein>
    <submittedName>
        <fullName evidence="1">Uncharacterized protein</fullName>
    </submittedName>
</protein>
<evidence type="ECO:0000313" key="2">
    <source>
        <dbReference type="Proteomes" id="UP000003240"/>
    </source>
</evidence>